<accession>A0A9R1CQT1</accession>
<evidence type="ECO:0000259" key="2">
    <source>
        <dbReference type="Pfam" id="PF24463"/>
    </source>
</evidence>
<evidence type="ECO:0000313" key="3">
    <source>
        <dbReference type="EMBL" id="MCQ4333379.1"/>
    </source>
</evidence>
<evidence type="ECO:0000313" key="4">
    <source>
        <dbReference type="Proteomes" id="UP001139494"/>
    </source>
</evidence>
<dbReference type="InterPro" id="IPR055999">
    <property type="entry name" value="DUF7577"/>
</dbReference>
<dbReference type="RefSeq" id="WP_256029402.1">
    <property type="nucleotide sequence ID" value="NZ_JAHLKM010000007.1"/>
</dbReference>
<protein>
    <recommendedName>
        <fullName evidence="2">DUF7577 domain-containing protein</fullName>
    </recommendedName>
</protein>
<feature type="compositionally biased region" description="Basic and acidic residues" evidence="1">
    <location>
        <begin position="35"/>
        <end position="52"/>
    </location>
</feature>
<dbReference type="EMBL" id="JAHLKM010000007">
    <property type="protein sequence ID" value="MCQ4333379.1"/>
    <property type="molecule type" value="Genomic_DNA"/>
</dbReference>
<sequence length="111" mass="11260">MEELVTAGAIAALLVGVHAVFAVYLYRVLSAEPKKTESTADAVERMGSKASDETTTMGPGGDTEQGGDRSTIPCPVCGVPNDPSFQFCRQCVADLSGGSMSVNGAADGSSG</sequence>
<organism evidence="3 4">
    <name type="scientific">Natronomonas aquatica</name>
    <dbReference type="NCBI Taxonomy" id="2841590"/>
    <lineage>
        <taxon>Archaea</taxon>
        <taxon>Methanobacteriati</taxon>
        <taxon>Methanobacteriota</taxon>
        <taxon>Stenosarchaea group</taxon>
        <taxon>Halobacteria</taxon>
        <taxon>Halobacteriales</taxon>
        <taxon>Natronomonadaceae</taxon>
        <taxon>Natronomonas</taxon>
    </lineage>
</organism>
<feature type="region of interest" description="Disordered" evidence="1">
    <location>
        <begin position="35"/>
        <end position="70"/>
    </location>
</feature>
<feature type="domain" description="DUF7577" evidence="2">
    <location>
        <begin position="71"/>
        <end position="95"/>
    </location>
</feature>
<dbReference type="AlphaFoldDB" id="A0A9R1CQT1"/>
<dbReference type="Proteomes" id="UP001139494">
    <property type="component" value="Unassembled WGS sequence"/>
</dbReference>
<evidence type="ECO:0000256" key="1">
    <source>
        <dbReference type="SAM" id="MobiDB-lite"/>
    </source>
</evidence>
<gene>
    <name evidence="3" type="ORF">KM295_07775</name>
</gene>
<reference evidence="3" key="1">
    <citation type="journal article" date="2023" name="Front. Microbiol.">
        <title>Genomic-based phylogenetic and metabolic analyses of the genus Natronomonas, and description of Natronomonas aquatica sp. nov.</title>
        <authorList>
            <person name="Garcia-Roldan A."/>
            <person name="Duran-Viseras A."/>
            <person name="de la Haba R.R."/>
            <person name="Corral P."/>
            <person name="Sanchez-Porro C."/>
            <person name="Ventosa A."/>
        </authorList>
    </citation>
    <scope>NUCLEOTIDE SEQUENCE</scope>
    <source>
        <strain evidence="3">F2-12</strain>
    </source>
</reference>
<proteinExistence type="predicted"/>
<keyword evidence="4" id="KW-1185">Reference proteome</keyword>
<comment type="caution">
    <text evidence="3">The sequence shown here is derived from an EMBL/GenBank/DDBJ whole genome shotgun (WGS) entry which is preliminary data.</text>
</comment>
<name>A0A9R1CQT1_9EURY</name>
<dbReference type="Pfam" id="PF24463">
    <property type="entry name" value="DUF7577"/>
    <property type="match status" value="1"/>
</dbReference>